<sequence>MDPAARTPSQYSSRIRNTITESPIQFPIFSIPSDYSMMAHLRGEKAGGRPHLGRLQSTLHLVLGLHGDGRGDYPCEIEPSLLPMRSSVMHARLPPRSTNCRKKKCGHSNEQTNDEQ</sequence>
<dbReference type="GO" id="GO:0003735">
    <property type="term" value="F:structural constituent of ribosome"/>
    <property type="evidence" value="ECO:0007669"/>
    <property type="project" value="InterPro"/>
</dbReference>
<feature type="domain" description="Large ribosomal subunit protein eL40" evidence="2">
    <location>
        <begin position="91"/>
        <end position="110"/>
    </location>
</feature>
<protein>
    <recommendedName>
        <fullName evidence="2">Large ribosomal subunit protein eL40 domain-containing protein</fullName>
    </recommendedName>
</protein>
<dbReference type="EMBL" id="JAAALK010000085">
    <property type="protein sequence ID" value="KAG8083491.1"/>
    <property type="molecule type" value="Genomic_DNA"/>
</dbReference>
<gene>
    <name evidence="3" type="ORF">GUJ93_ZPchr0015g6656</name>
</gene>
<name>A0A8J5W120_ZIZPA</name>
<dbReference type="Pfam" id="PF01020">
    <property type="entry name" value="Ribosomal_L40e"/>
    <property type="match status" value="1"/>
</dbReference>
<organism evidence="3 4">
    <name type="scientific">Zizania palustris</name>
    <name type="common">Northern wild rice</name>
    <dbReference type="NCBI Taxonomy" id="103762"/>
    <lineage>
        <taxon>Eukaryota</taxon>
        <taxon>Viridiplantae</taxon>
        <taxon>Streptophyta</taxon>
        <taxon>Embryophyta</taxon>
        <taxon>Tracheophyta</taxon>
        <taxon>Spermatophyta</taxon>
        <taxon>Magnoliopsida</taxon>
        <taxon>Liliopsida</taxon>
        <taxon>Poales</taxon>
        <taxon>Poaceae</taxon>
        <taxon>BOP clade</taxon>
        <taxon>Oryzoideae</taxon>
        <taxon>Oryzeae</taxon>
        <taxon>Zizaniinae</taxon>
        <taxon>Zizania</taxon>
    </lineage>
</organism>
<dbReference type="GO" id="GO:0005840">
    <property type="term" value="C:ribosome"/>
    <property type="evidence" value="ECO:0007669"/>
    <property type="project" value="InterPro"/>
</dbReference>
<keyword evidence="4" id="KW-1185">Reference proteome</keyword>
<dbReference type="Proteomes" id="UP000729402">
    <property type="component" value="Unassembled WGS sequence"/>
</dbReference>
<dbReference type="InterPro" id="IPR001975">
    <property type="entry name" value="Ribosomal_eL40_dom"/>
</dbReference>
<dbReference type="AlphaFoldDB" id="A0A8J5W120"/>
<evidence type="ECO:0000256" key="1">
    <source>
        <dbReference type="SAM" id="MobiDB-lite"/>
    </source>
</evidence>
<proteinExistence type="predicted"/>
<evidence type="ECO:0000313" key="4">
    <source>
        <dbReference type="Proteomes" id="UP000729402"/>
    </source>
</evidence>
<evidence type="ECO:0000259" key="2">
    <source>
        <dbReference type="Pfam" id="PF01020"/>
    </source>
</evidence>
<comment type="caution">
    <text evidence="3">The sequence shown here is derived from an EMBL/GenBank/DDBJ whole genome shotgun (WGS) entry which is preliminary data.</text>
</comment>
<reference evidence="3" key="2">
    <citation type="submission" date="2021-02" db="EMBL/GenBank/DDBJ databases">
        <authorList>
            <person name="Kimball J.A."/>
            <person name="Haas M.W."/>
            <person name="Macchietto M."/>
            <person name="Kono T."/>
            <person name="Duquette J."/>
            <person name="Shao M."/>
        </authorList>
    </citation>
    <scope>NUCLEOTIDE SEQUENCE</scope>
    <source>
        <tissue evidence="3">Fresh leaf tissue</tissue>
    </source>
</reference>
<dbReference type="GO" id="GO:0006412">
    <property type="term" value="P:translation"/>
    <property type="evidence" value="ECO:0007669"/>
    <property type="project" value="InterPro"/>
</dbReference>
<feature type="region of interest" description="Disordered" evidence="1">
    <location>
        <begin position="92"/>
        <end position="116"/>
    </location>
</feature>
<reference evidence="3" key="1">
    <citation type="journal article" date="2021" name="bioRxiv">
        <title>Whole Genome Assembly and Annotation of Northern Wild Rice, Zizania palustris L., Supports a Whole Genome Duplication in the Zizania Genus.</title>
        <authorList>
            <person name="Haas M."/>
            <person name="Kono T."/>
            <person name="Macchietto M."/>
            <person name="Millas R."/>
            <person name="McGilp L."/>
            <person name="Shao M."/>
            <person name="Duquette J."/>
            <person name="Hirsch C.N."/>
            <person name="Kimball J."/>
        </authorList>
    </citation>
    <scope>NUCLEOTIDE SEQUENCE</scope>
    <source>
        <tissue evidence="3">Fresh leaf tissue</tissue>
    </source>
</reference>
<accession>A0A8J5W120</accession>
<evidence type="ECO:0000313" key="3">
    <source>
        <dbReference type="EMBL" id="KAG8083491.1"/>
    </source>
</evidence>